<name>A0A2S2QQY0_9HEMI</name>
<dbReference type="EMBL" id="GGMS01010870">
    <property type="protein sequence ID" value="MBY80073.1"/>
    <property type="molecule type" value="Transcribed_RNA"/>
</dbReference>
<reference evidence="1" key="1">
    <citation type="submission" date="2018-04" db="EMBL/GenBank/DDBJ databases">
        <title>Transcriptome assembly of Sipha flava.</title>
        <authorList>
            <person name="Scully E.D."/>
            <person name="Geib S.M."/>
            <person name="Palmer N.A."/>
            <person name="Koch K."/>
            <person name="Bradshaw J."/>
            <person name="Heng-Moss T."/>
            <person name="Sarath G."/>
        </authorList>
    </citation>
    <scope>NUCLEOTIDE SEQUENCE</scope>
</reference>
<proteinExistence type="predicted"/>
<dbReference type="InterPro" id="IPR022048">
    <property type="entry name" value="Envelope_fusion-like"/>
</dbReference>
<dbReference type="AlphaFoldDB" id="A0A2S2QQY0"/>
<organism evidence="1">
    <name type="scientific">Sipha flava</name>
    <name type="common">yellow sugarcane aphid</name>
    <dbReference type="NCBI Taxonomy" id="143950"/>
    <lineage>
        <taxon>Eukaryota</taxon>
        <taxon>Metazoa</taxon>
        <taxon>Ecdysozoa</taxon>
        <taxon>Arthropoda</taxon>
        <taxon>Hexapoda</taxon>
        <taxon>Insecta</taxon>
        <taxon>Pterygota</taxon>
        <taxon>Neoptera</taxon>
        <taxon>Paraneoptera</taxon>
        <taxon>Hemiptera</taxon>
        <taxon>Sternorrhyncha</taxon>
        <taxon>Aphidomorpha</taxon>
        <taxon>Aphidoidea</taxon>
        <taxon>Aphididae</taxon>
        <taxon>Sipha</taxon>
    </lineage>
</organism>
<gene>
    <name evidence="1" type="ORF">g.181676</name>
</gene>
<evidence type="ECO:0000313" key="1">
    <source>
        <dbReference type="EMBL" id="MBY80073.1"/>
    </source>
</evidence>
<protein>
    <submittedName>
        <fullName evidence="1">Uncharacterized protein</fullName>
    </submittedName>
</protein>
<dbReference type="OrthoDB" id="6624460at2759"/>
<sequence>MQGISGQLVKTIGSTWLTLKIENQNRKFEFQVVPSFFPTLQDGIVGKPFLQGNSQYAVINLGKNEITLSDKTEMILLARSETIIPVTVDNIELETQEILIYAQNINENVSFGNVLNIVKNQQILKVIERLIINNNRRKRGLINLVDRAANVLFGVCDDNDSKYFYSRIKELRESKLQTTQILESQIRILKSVISNVNYSLIQEENDKEILVDKYNILLYEVIAEKVEIVF</sequence>
<dbReference type="Pfam" id="PF12259">
    <property type="entry name" value="Baculo_F"/>
    <property type="match status" value="1"/>
</dbReference>
<accession>A0A2S2QQY0</accession>